<dbReference type="AlphaFoldDB" id="A0A286UH71"/>
<evidence type="ECO:0000256" key="3">
    <source>
        <dbReference type="ARBA" id="ARBA00023110"/>
    </source>
</evidence>
<reference evidence="9 10" key="1">
    <citation type="journal article" date="2017" name="Mol. Ecol.">
        <title>Comparative and population genomic landscape of Phellinus noxius: A hypervariable fungus causing root rot in trees.</title>
        <authorList>
            <person name="Chung C.L."/>
            <person name="Lee T.J."/>
            <person name="Akiba M."/>
            <person name="Lee H.H."/>
            <person name="Kuo T.H."/>
            <person name="Liu D."/>
            <person name="Ke H.M."/>
            <person name="Yokoi T."/>
            <person name="Roa M.B."/>
            <person name="Lu M.J."/>
            <person name="Chang Y.Y."/>
            <person name="Ann P.J."/>
            <person name="Tsai J.N."/>
            <person name="Chen C.Y."/>
            <person name="Tzean S.S."/>
            <person name="Ota Y."/>
            <person name="Hattori T."/>
            <person name="Sahashi N."/>
            <person name="Liou R.F."/>
            <person name="Kikuchi T."/>
            <person name="Tsai I.J."/>
        </authorList>
    </citation>
    <scope>NUCLEOTIDE SEQUENCE [LARGE SCALE GENOMIC DNA]</scope>
    <source>
        <strain evidence="9 10">FFPRI411160</strain>
    </source>
</reference>
<evidence type="ECO:0000259" key="8">
    <source>
        <dbReference type="PROSITE" id="PS50059"/>
    </source>
</evidence>
<dbReference type="SUPFAM" id="SSF54534">
    <property type="entry name" value="FKBP-like"/>
    <property type="match status" value="1"/>
</dbReference>
<dbReference type="FunCoup" id="A0A286UH71">
    <property type="interactions" value="39"/>
</dbReference>
<name>A0A286UH71_9AGAM</name>
<organism evidence="9 10">
    <name type="scientific">Pyrrhoderma noxium</name>
    <dbReference type="NCBI Taxonomy" id="2282107"/>
    <lineage>
        <taxon>Eukaryota</taxon>
        <taxon>Fungi</taxon>
        <taxon>Dikarya</taxon>
        <taxon>Basidiomycota</taxon>
        <taxon>Agaricomycotina</taxon>
        <taxon>Agaricomycetes</taxon>
        <taxon>Hymenochaetales</taxon>
        <taxon>Hymenochaetaceae</taxon>
        <taxon>Pyrrhoderma</taxon>
    </lineage>
</organism>
<dbReference type="InterPro" id="IPR041232">
    <property type="entry name" value="NPL"/>
</dbReference>
<dbReference type="Gene3D" id="3.10.50.40">
    <property type="match status" value="1"/>
</dbReference>
<keyword evidence="4 5" id="KW-0413">Isomerase</keyword>
<feature type="region of interest" description="Disordered" evidence="7">
    <location>
        <begin position="116"/>
        <end position="136"/>
    </location>
</feature>
<dbReference type="PIRSF" id="PIRSF001473">
    <property type="entry name" value="FK506-bp_FPR3"/>
    <property type="match status" value="1"/>
</dbReference>
<evidence type="ECO:0000256" key="6">
    <source>
        <dbReference type="PROSITE-ProRule" id="PRU00277"/>
    </source>
</evidence>
<evidence type="ECO:0000313" key="9">
    <source>
        <dbReference type="EMBL" id="PAV18888.1"/>
    </source>
</evidence>
<dbReference type="EMBL" id="NBII01000005">
    <property type="protein sequence ID" value="PAV18888.1"/>
    <property type="molecule type" value="Genomic_DNA"/>
</dbReference>
<dbReference type="PROSITE" id="PS50059">
    <property type="entry name" value="FKBP_PPIASE"/>
    <property type="match status" value="1"/>
</dbReference>
<feature type="compositionally biased region" description="Acidic residues" evidence="7">
    <location>
        <begin position="151"/>
        <end position="161"/>
    </location>
</feature>
<gene>
    <name evidence="9" type="ORF">PNOK_0573100</name>
</gene>
<comment type="similarity">
    <text evidence="2">Belongs to the FKBP-type PPIase family. FKBP3/4 subfamily.</text>
</comment>
<evidence type="ECO:0000256" key="5">
    <source>
        <dbReference type="PIRNR" id="PIRNR001473"/>
    </source>
</evidence>
<protein>
    <recommendedName>
        <fullName evidence="5">FK506-binding protein</fullName>
        <ecNumber evidence="5">5.2.1.8</ecNumber>
    </recommendedName>
</protein>
<comment type="caution">
    <text evidence="9">The sequence shown here is derived from an EMBL/GenBank/DDBJ whole genome shotgun (WGS) entry which is preliminary data.</text>
</comment>
<dbReference type="InterPro" id="IPR046357">
    <property type="entry name" value="PPIase_dom_sf"/>
</dbReference>
<dbReference type="EC" id="5.2.1.8" evidence="5"/>
<dbReference type="InterPro" id="IPR001179">
    <property type="entry name" value="PPIase_FKBP_dom"/>
</dbReference>
<comment type="catalytic activity">
    <reaction evidence="1 5 6">
        <text>[protein]-peptidylproline (omega=180) = [protein]-peptidylproline (omega=0)</text>
        <dbReference type="Rhea" id="RHEA:16237"/>
        <dbReference type="Rhea" id="RHEA-COMP:10747"/>
        <dbReference type="Rhea" id="RHEA-COMP:10748"/>
        <dbReference type="ChEBI" id="CHEBI:83833"/>
        <dbReference type="ChEBI" id="CHEBI:83834"/>
        <dbReference type="EC" id="5.2.1.8"/>
    </reaction>
</comment>
<feature type="compositionally biased region" description="Basic and acidic residues" evidence="7">
    <location>
        <begin position="189"/>
        <end position="202"/>
    </location>
</feature>
<dbReference type="Pfam" id="PF00254">
    <property type="entry name" value="FKBP_C"/>
    <property type="match status" value="1"/>
</dbReference>
<accession>A0A286UH71</accession>
<dbReference type="GO" id="GO:0003755">
    <property type="term" value="F:peptidyl-prolyl cis-trans isomerase activity"/>
    <property type="evidence" value="ECO:0007669"/>
    <property type="project" value="UniProtKB-KW"/>
</dbReference>
<dbReference type="GO" id="GO:0005730">
    <property type="term" value="C:nucleolus"/>
    <property type="evidence" value="ECO:0007669"/>
    <property type="project" value="TreeGrafter"/>
</dbReference>
<dbReference type="Pfam" id="PF17800">
    <property type="entry name" value="NPL"/>
    <property type="match status" value="1"/>
</dbReference>
<dbReference type="STRING" id="2282107.A0A286UH71"/>
<proteinExistence type="inferred from homology"/>
<dbReference type="Proteomes" id="UP000217199">
    <property type="component" value="Unassembled WGS sequence"/>
</dbReference>
<dbReference type="InParanoid" id="A0A286UH71"/>
<feature type="domain" description="PPIase FKBP-type" evidence="8">
    <location>
        <begin position="292"/>
        <end position="378"/>
    </location>
</feature>
<feature type="region of interest" description="Disordered" evidence="7">
    <location>
        <begin position="151"/>
        <end position="271"/>
    </location>
</feature>
<evidence type="ECO:0000256" key="2">
    <source>
        <dbReference type="ARBA" id="ARBA00007838"/>
    </source>
</evidence>
<evidence type="ECO:0000313" key="10">
    <source>
        <dbReference type="Proteomes" id="UP000217199"/>
    </source>
</evidence>
<evidence type="ECO:0000256" key="1">
    <source>
        <dbReference type="ARBA" id="ARBA00000971"/>
    </source>
</evidence>
<feature type="compositionally biased region" description="Basic and acidic residues" evidence="7">
    <location>
        <begin position="225"/>
        <end position="271"/>
    </location>
</feature>
<keyword evidence="10" id="KW-1185">Reference proteome</keyword>
<sequence>MSSAVALWSIVVKPGTPVSFIPMGDIRITGAALDAKLSSETARSSIKLTYTPVSGVSEDEDDEEDEVEAESIVLCSLTPGKIEQSPLNLVVVEDVELTFEVVGENVIHLSGNYILQNSDFPADSDEEDSEFDEEDAYHLDEVSSDVLEEADDLMDEDSDSEEGAHVEEVEDDEDEKKEETKAASASKKRSLEEAENEGEKLTKSQKKKLAKKLKAENGLAVPVEGKSEEKKDELKKVKEGDKKDKKAQKSEKKEVEKSQKEEKKPAGELKTTDSGLKIKDVKVGSGKTVKKGDSVSMRYIGKFTDGKVFDSNTKGSPFKFTIGRNEVIKGWEEGILGMQAGGERLLIVPPKLGYGSRKMDGIPANSTLRFEVKLLSIN</sequence>
<evidence type="ECO:0000256" key="7">
    <source>
        <dbReference type="SAM" id="MobiDB-lite"/>
    </source>
</evidence>
<dbReference type="InterPro" id="IPR023566">
    <property type="entry name" value="PPIase_Fpr3/Fpr4-like"/>
</dbReference>
<keyword evidence="3 5" id="KW-0697">Rotamase</keyword>
<dbReference type="PANTHER" id="PTHR43811">
    <property type="entry name" value="FKBP-TYPE PEPTIDYL-PROLYL CIS-TRANS ISOMERASE FKPA"/>
    <property type="match status" value="1"/>
</dbReference>
<dbReference type="GO" id="GO:0000785">
    <property type="term" value="C:chromatin"/>
    <property type="evidence" value="ECO:0007669"/>
    <property type="project" value="TreeGrafter"/>
</dbReference>
<evidence type="ECO:0000256" key="4">
    <source>
        <dbReference type="ARBA" id="ARBA00023235"/>
    </source>
</evidence>
<dbReference type="Gene3D" id="2.60.120.340">
    <property type="entry name" value="Nucleoplasmin core domain"/>
    <property type="match status" value="1"/>
</dbReference>
<feature type="compositionally biased region" description="Acidic residues" evidence="7">
    <location>
        <begin position="122"/>
        <end position="135"/>
    </location>
</feature>
<dbReference type="OrthoDB" id="77911at2759"/>
<dbReference type="FunFam" id="3.10.50.40:FF:000006">
    <property type="entry name" value="Peptidyl-prolyl cis-trans isomerase"/>
    <property type="match status" value="1"/>
</dbReference>
<feature type="compositionally biased region" description="Basic residues" evidence="7">
    <location>
        <begin position="203"/>
        <end position="212"/>
    </location>
</feature>
<dbReference type="PANTHER" id="PTHR43811:SF19">
    <property type="entry name" value="39 KDA FK506-BINDING NUCLEAR PROTEIN"/>
    <property type="match status" value="1"/>
</dbReference>